<evidence type="ECO:0000313" key="1">
    <source>
        <dbReference type="EMBL" id="AFU60231.1"/>
    </source>
</evidence>
<dbReference type="InParanoid" id="K0IFS6"/>
<sequence length="75" mass="8408">MKIRAKLTLVIISLIIASLVIPSTMALESFSQGLESQITQNLEQKGIATTDKISRFMFERYGMVILSYLQILETA</sequence>
<dbReference type="BioCyc" id="CNIT1237085:G1324-3316-MONOMER"/>
<dbReference type="STRING" id="1237085.Ngar_c33160"/>
<gene>
    <name evidence="1" type="ordered locus">Ngar_c33160</name>
</gene>
<evidence type="ECO:0000313" key="2">
    <source>
        <dbReference type="Proteomes" id="UP000008037"/>
    </source>
</evidence>
<dbReference type="AlphaFoldDB" id="K0IFS6"/>
<organism evidence="1 2">
    <name type="scientific">Nitrososphaera gargensis (strain Ga9.2)</name>
    <dbReference type="NCBI Taxonomy" id="1237085"/>
    <lineage>
        <taxon>Archaea</taxon>
        <taxon>Nitrososphaerota</taxon>
        <taxon>Nitrososphaeria</taxon>
        <taxon>Nitrososphaerales</taxon>
        <taxon>Nitrososphaeraceae</taxon>
        <taxon>Nitrososphaera</taxon>
    </lineage>
</organism>
<dbReference type="HOGENOM" id="CLU_2662490_0_0_2"/>
<proteinExistence type="predicted"/>
<dbReference type="KEGG" id="nga:Ngar_c33160"/>
<dbReference type="EMBL" id="CP002408">
    <property type="protein sequence ID" value="AFU60231.1"/>
    <property type="molecule type" value="Genomic_DNA"/>
</dbReference>
<dbReference type="Proteomes" id="UP000008037">
    <property type="component" value="Chromosome"/>
</dbReference>
<accession>K0IFS6</accession>
<keyword evidence="2" id="KW-1185">Reference proteome</keyword>
<name>K0IFS6_NITGG</name>
<protein>
    <submittedName>
        <fullName evidence="1">Uncharacterized protein</fullName>
    </submittedName>
</protein>
<reference evidence="1 2" key="1">
    <citation type="journal article" date="2012" name="Environ. Microbiol.">
        <title>The genome of the ammonia-oxidizing Candidatus Nitrososphaera gargensis: insights into metabolic versatility and environmental adaptations.</title>
        <authorList>
            <person name="Spang A."/>
            <person name="Poehlein A."/>
            <person name="Offre P."/>
            <person name="Zumbragel S."/>
            <person name="Haider S."/>
            <person name="Rychlik N."/>
            <person name="Nowka B."/>
            <person name="Schmeisser C."/>
            <person name="Lebedeva E.V."/>
            <person name="Rattei T."/>
            <person name="Bohm C."/>
            <person name="Schmid M."/>
            <person name="Galushko A."/>
            <person name="Hatzenpichler R."/>
            <person name="Weinmaier T."/>
            <person name="Daniel R."/>
            <person name="Schleper C."/>
            <person name="Spieck E."/>
            <person name="Streit W."/>
            <person name="Wagner M."/>
        </authorList>
    </citation>
    <scope>NUCLEOTIDE SEQUENCE [LARGE SCALE GENOMIC DNA]</scope>
    <source>
        <strain evidence="2">Ga9.2</strain>
    </source>
</reference>